<feature type="transmembrane region" description="Helical" evidence="1">
    <location>
        <begin position="12"/>
        <end position="31"/>
    </location>
</feature>
<keyword evidence="1" id="KW-0472">Membrane</keyword>
<comment type="caution">
    <text evidence="2">The sequence shown here is derived from an EMBL/GenBank/DDBJ whole genome shotgun (WGS) entry which is preliminary data.</text>
</comment>
<dbReference type="RefSeq" id="WP_161095036.1">
    <property type="nucleotide sequence ID" value="NZ_WWCW01000001.1"/>
</dbReference>
<keyword evidence="1" id="KW-1133">Transmembrane helix</keyword>
<evidence type="ECO:0000313" key="2">
    <source>
        <dbReference type="EMBL" id="MYM85690.1"/>
    </source>
</evidence>
<feature type="transmembrane region" description="Helical" evidence="1">
    <location>
        <begin position="67"/>
        <end position="88"/>
    </location>
</feature>
<feature type="transmembrane region" description="Helical" evidence="1">
    <location>
        <begin position="108"/>
        <end position="127"/>
    </location>
</feature>
<keyword evidence="1" id="KW-0812">Transmembrane</keyword>
<name>A0A845FWR4_9BURK</name>
<sequence length="139" mass="15721">MISRFNQWPEHPHPIVAVMLALAICAVPILLPHFRLQDLVANLFAYFACCIVVYPVAALLRRRVTSLPSIWGIAMALLFGVCLYHTNIVAETANLPWPQRQPIVIDKFLFNLPQATLGVIIWWLLVVRPDRRSPPSATD</sequence>
<reference evidence="2 3" key="1">
    <citation type="submission" date="2020-01" db="EMBL/GenBank/DDBJ databases">
        <title>Novel species isolated from a subtropical stream in China.</title>
        <authorList>
            <person name="Lu H."/>
        </authorList>
    </citation>
    <scope>NUCLEOTIDE SEQUENCE [LARGE SCALE GENOMIC DNA]</scope>
    <source>
        <strain evidence="2 3">FT82W</strain>
    </source>
</reference>
<dbReference type="EMBL" id="WWCW01000001">
    <property type="protein sequence ID" value="MYM85690.1"/>
    <property type="molecule type" value="Genomic_DNA"/>
</dbReference>
<evidence type="ECO:0000256" key="1">
    <source>
        <dbReference type="SAM" id="Phobius"/>
    </source>
</evidence>
<gene>
    <name evidence="2" type="ORF">GTP91_00695</name>
</gene>
<dbReference type="AlphaFoldDB" id="A0A845FWR4"/>
<proteinExistence type="predicted"/>
<dbReference type="Proteomes" id="UP000470302">
    <property type="component" value="Unassembled WGS sequence"/>
</dbReference>
<feature type="transmembrane region" description="Helical" evidence="1">
    <location>
        <begin position="43"/>
        <end position="60"/>
    </location>
</feature>
<accession>A0A845FWR4</accession>
<protein>
    <submittedName>
        <fullName evidence="2">Uncharacterized protein</fullName>
    </submittedName>
</protein>
<organism evidence="2 3">
    <name type="scientific">Duganella vulcania</name>
    <dbReference type="NCBI Taxonomy" id="2692166"/>
    <lineage>
        <taxon>Bacteria</taxon>
        <taxon>Pseudomonadati</taxon>
        <taxon>Pseudomonadota</taxon>
        <taxon>Betaproteobacteria</taxon>
        <taxon>Burkholderiales</taxon>
        <taxon>Oxalobacteraceae</taxon>
        <taxon>Telluria group</taxon>
        <taxon>Duganella</taxon>
    </lineage>
</organism>
<evidence type="ECO:0000313" key="3">
    <source>
        <dbReference type="Proteomes" id="UP000470302"/>
    </source>
</evidence>